<feature type="compositionally biased region" description="Polar residues" evidence="1">
    <location>
        <begin position="254"/>
        <end position="279"/>
    </location>
</feature>
<keyword evidence="3" id="KW-1185">Reference proteome</keyword>
<feature type="region of interest" description="Disordered" evidence="1">
    <location>
        <begin position="611"/>
        <end position="637"/>
    </location>
</feature>
<dbReference type="PANTHER" id="PTHR13020:SF32">
    <property type="entry name" value="TRINUCLEOTIDE REPEAT-CONTAINING GENE 6B PROTEIN"/>
    <property type="match status" value="1"/>
</dbReference>
<dbReference type="InterPro" id="IPR052068">
    <property type="entry name" value="GW182_domain"/>
</dbReference>
<feature type="compositionally biased region" description="Low complexity" evidence="1">
    <location>
        <begin position="349"/>
        <end position="362"/>
    </location>
</feature>
<feature type="compositionally biased region" description="Polar residues" evidence="1">
    <location>
        <begin position="396"/>
        <end position="409"/>
    </location>
</feature>
<feature type="compositionally biased region" description="Polar residues" evidence="1">
    <location>
        <begin position="445"/>
        <end position="461"/>
    </location>
</feature>
<evidence type="ECO:0000256" key="1">
    <source>
        <dbReference type="SAM" id="MobiDB-lite"/>
    </source>
</evidence>
<feature type="compositionally biased region" description="Gly residues" evidence="1">
    <location>
        <begin position="428"/>
        <end position="443"/>
    </location>
</feature>
<dbReference type="EMBL" id="OZ035826">
    <property type="protein sequence ID" value="CAL1604833.1"/>
    <property type="molecule type" value="Genomic_DNA"/>
</dbReference>
<feature type="region of interest" description="Disordered" evidence="1">
    <location>
        <begin position="504"/>
        <end position="574"/>
    </location>
</feature>
<feature type="compositionally biased region" description="Gly residues" evidence="1">
    <location>
        <begin position="380"/>
        <end position="389"/>
    </location>
</feature>
<dbReference type="Proteomes" id="UP001497482">
    <property type="component" value="Chromosome 4"/>
</dbReference>
<accession>A0AAV2LUU4</accession>
<protein>
    <recommendedName>
        <fullName evidence="4">Trinucleotide repeat containing 6B</fullName>
    </recommendedName>
</protein>
<feature type="compositionally biased region" description="Low complexity" evidence="1">
    <location>
        <begin position="85"/>
        <end position="121"/>
    </location>
</feature>
<organism evidence="2 3">
    <name type="scientific">Knipowitschia caucasica</name>
    <name type="common">Caucasian dwarf goby</name>
    <name type="synonym">Pomatoschistus caucasicus</name>
    <dbReference type="NCBI Taxonomy" id="637954"/>
    <lineage>
        <taxon>Eukaryota</taxon>
        <taxon>Metazoa</taxon>
        <taxon>Chordata</taxon>
        <taxon>Craniata</taxon>
        <taxon>Vertebrata</taxon>
        <taxon>Euteleostomi</taxon>
        <taxon>Actinopterygii</taxon>
        <taxon>Neopterygii</taxon>
        <taxon>Teleostei</taxon>
        <taxon>Neoteleostei</taxon>
        <taxon>Acanthomorphata</taxon>
        <taxon>Gobiaria</taxon>
        <taxon>Gobiiformes</taxon>
        <taxon>Gobioidei</taxon>
        <taxon>Gobiidae</taxon>
        <taxon>Gobiinae</taxon>
        <taxon>Knipowitschia</taxon>
    </lineage>
</organism>
<feature type="region of interest" description="Disordered" evidence="1">
    <location>
        <begin position="185"/>
        <end position="471"/>
    </location>
</feature>
<feature type="compositionally biased region" description="Basic and acidic residues" evidence="1">
    <location>
        <begin position="12"/>
        <end position="29"/>
    </location>
</feature>
<reference evidence="2 3" key="1">
    <citation type="submission" date="2024-04" db="EMBL/GenBank/DDBJ databases">
        <authorList>
            <person name="Waldvogel A.-M."/>
            <person name="Schoenle A."/>
        </authorList>
    </citation>
    <scope>NUCLEOTIDE SEQUENCE [LARGE SCALE GENOMIC DNA]</scope>
</reference>
<dbReference type="PANTHER" id="PTHR13020">
    <property type="entry name" value="TRINUCLEOTIDE REPEAT-CONTAINING GENE 6"/>
    <property type="match status" value="1"/>
</dbReference>
<dbReference type="GO" id="GO:0000932">
    <property type="term" value="C:P-body"/>
    <property type="evidence" value="ECO:0007669"/>
    <property type="project" value="TreeGrafter"/>
</dbReference>
<feature type="compositionally biased region" description="Low complexity" evidence="1">
    <location>
        <begin position="242"/>
        <end position="253"/>
    </location>
</feature>
<sequence length="689" mass="69067">MEDKKRKKDDKRKRETSQKVVDQKNKVPDLTKPTSAQSPATQSSSASPSPGPTPSASPLPGTPGSGSAAPSQGGNNAKRLLVANGQPASTSSSSSTTGGLSATGNGTSSSGSGAQTPQQQPRYMPREVPPRFRCQQDHKVLLKRGQPPLSSMLLGGGGGDSPIANLAVSDSGAAVSSLALTSSSVAASTTTTSNYANSMWGVSSGSQASSQGREKVIVDGNDLEEWPSIAGSEGGGSGGGSSNNNNNGMSVNSTSASGNQPSPTSSLSLPNECMQSSSGVAWGTAASQGHLGGGSTVAVSGSSSLSKASTVPGSHDASGPMEGSSGIPGANLNPNANPSAWPALVQQDGPAASGEGGPSSFSHQGPGGPMSANNSAPLGLGAGALGMLGGPSPLPVNQSNAHQHQLHQMQSRDGKWDSELTGPNTAGEGAGGVMERSGIGGDHNLGSSWRSQPSFSASNSKAGAARTDGWDTGSGAGMLVAAEGDNGTSGWGYPGSTSGANAWGNVGGNVSQTSGVSQGGWGSEREVPSSEWGGGEDQPSRVRLQAGGEQGQGRAKKPKGGEMKSGEIPDREMEEDGVILVNRVSHRGAVAGEKVRRKKGQVVGKSWEGMHVTVGGDRGKKQGQVETGGSKNANQTEVDGRVRGKMGQETQVGMRVGVVGEAGMKAPPEELGEQVGPVVEVVLEVEWES</sequence>
<gene>
    <name evidence="2" type="ORF">KC01_LOCUS32285</name>
</gene>
<name>A0AAV2LUU4_KNICA</name>
<feature type="compositionally biased region" description="Basic and acidic residues" evidence="1">
    <location>
        <begin position="559"/>
        <end position="571"/>
    </location>
</feature>
<feature type="compositionally biased region" description="Pro residues" evidence="1">
    <location>
        <begin position="49"/>
        <end position="61"/>
    </location>
</feature>
<dbReference type="AlphaFoldDB" id="A0AAV2LUU4"/>
<evidence type="ECO:0000313" key="3">
    <source>
        <dbReference type="Proteomes" id="UP001497482"/>
    </source>
</evidence>
<dbReference type="GO" id="GO:0005654">
    <property type="term" value="C:nucleoplasm"/>
    <property type="evidence" value="ECO:0007669"/>
    <property type="project" value="TreeGrafter"/>
</dbReference>
<feature type="compositionally biased region" description="Polar residues" evidence="1">
    <location>
        <begin position="624"/>
        <end position="637"/>
    </location>
</feature>
<evidence type="ECO:0008006" key="4">
    <source>
        <dbReference type="Google" id="ProtNLM"/>
    </source>
</evidence>
<feature type="compositionally biased region" description="Low complexity" evidence="1">
    <location>
        <begin position="33"/>
        <end position="48"/>
    </location>
</feature>
<feature type="compositionally biased region" description="Gly residues" evidence="1">
    <location>
        <begin position="232"/>
        <end position="241"/>
    </location>
</feature>
<dbReference type="GO" id="GO:0060213">
    <property type="term" value="P:positive regulation of nuclear-transcribed mRNA poly(A) tail shortening"/>
    <property type="evidence" value="ECO:0007669"/>
    <property type="project" value="TreeGrafter"/>
</dbReference>
<dbReference type="GO" id="GO:0035195">
    <property type="term" value="P:miRNA-mediated post-transcriptional gene silencing"/>
    <property type="evidence" value="ECO:0007669"/>
    <property type="project" value="TreeGrafter"/>
</dbReference>
<feature type="compositionally biased region" description="Low complexity" evidence="1">
    <location>
        <begin position="296"/>
        <end position="310"/>
    </location>
</feature>
<evidence type="ECO:0000313" key="2">
    <source>
        <dbReference type="EMBL" id="CAL1604833.1"/>
    </source>
</evidence>
<feature type="compositionally biased region" description="Low complexity" evidence="1">
    <location>
        <begin position="65"/>
        <end position="74"/>
    </location>
</feature>
<feature type="compositionally biased region" description="Basic residues" evidence="1">
    <location>
        <begin position="1"/>
        <end position="11"/>
    </location>
</feature>
<proteinExistence type="predicted"/>
<feature type="region of interest" description="Disordered" evidence="1">
    <location>
        <begin position="1"/>
        <end position="130"/>
    </location>
</feature>